<dbReference type="InterPro" id="IPR013783">
    <property type="entry name" value="Ig-like_fold"/>
</dbReference>
<proteinExistence type="predicted"/>
<evidence type="ECO:0000313" key="2">
    <source>
        <dbReference type="Proteomes" id="UP000050326"/>
    </source>
</evidence>
<comment type="caution">
    <text evidence="1">The sequence shown here is derived from an EMBL/GenBank/DDBJ whole genome shotgun (WGS) entry which is preliminary data.</text>
</comment>
<dbReference type="Proteomes" id="UP000050326">
    <property type="component" value="Unassembled WGS sequence"/>
</dbReference>
<evidence type="ECO:0000313" key="1">
    <source>
        <dbReference type="EMBL" id="KPU45792.1"/>
    </source>
</evidence>
<accession>A0A0N8NTU3</accession>
<dbReference type="Gene3D" id="2.60.40.10">
    <property type="entry name" value="Immunoglobulins"/>
    <property type="match status" value="1"/>
</dbReference>
<protein>
    <submittedName>
        <fullName evidence="1">Uncharacterized protein</fullName>
    </submittedName>
</protein>
<dbReference type="PATRIC" id="fig|36849.3.peg.621"/>
<organism evidence="1 2">
    <name type="scientific">Oxobacter pfennigii</name>
    <dbReference type="NCBI Taxonomy" id="36849"/>
    <lineage>
        <taxon>Bacteria</taxon>
        <taxon>Bacillati</taxon>
        <taxon>Bacillota</taxon>
        <taxon>Clostridia</taxon>
        <taxon>Eubacteriales</taxon>
        <taxon>Clostridiaceae</taxon>
        <taxon>Oxobacter</taxon>
    </lineage>
</organism>
<sequence length="67" mass="7639">MYAVDETKWGFDAIDIDDTGYLMDANAPTNLTATATDNHINLSWDEVTGAMIQCKKSYDTWRTVYNR</sequence>
<dbReference type="AlphaFoldDB" id="A0A0N8NTU3"/>
<reference evidence="1 2" key="1">
    <citation type="submission" date="2015-09" db="EMBL/GenBank/DDBJ databases">
        <title>Genome sequence of Oxobacter pfennigii DSM 3222.</title>
        <authorList>
            <person name="Poehlein A."/>
            <person name="Bengelsdorf F.R."/>
            <person name="Schiel-Bengelsdorf B."/>
            <person name="Duerre P."/>
            <person name="Daniel R."/>
        </authorList>
    </citation>
    <scope>NUCLEOTIDE SEQUENCE [LARGE SCALE GENOMIC DNA]</scope>
    <source>
        <strain evidence="1 2">DSM 3222</strain>
    </source>
</reference>
<dbReference type="EMBL" id="LKET01000019">
    <property type="protein sequence ID" value="KPU45792.1"/>
    <property type="molecule type" value="Genomic_DNA"/>
</dbReference>
<gene>
    <name evidence="1" type="ORF">OXPF_05810</name>
</gene>
<name>A0A0N8NTU3_9CLOT</name>
<keyword evidence="2" id="KW-1185">Reference proteome</keyword>